<feature type="binding site" evidence="7">
    <location>
        <position position="471"/>
    </location>
    <ligand>
        <name>deamido-NAD(+)</name>
        <dbReference type="ChEBI" id="CHEBI:58437"/>
        <note>ligand shared between two neighboring subunits</note>
    </ligand>
</feature>
<dbReference type="Gene3D" id="3.60.110.10">
    <property type="entry name" value="Carbon-nitrogen hydrolase"/>
    <property type="match status" value="1"/>
</dbReference>
<feature type="binding site" evidence="7">
    <location>
        <position position="604"/>
    </location>
    <ligand>
        <name>deamido-NAD(+)</name>
        <dbReference type="ChEBI" id="CHEBI:58437"/>
        <note>ligand shared between two neighboring subunits</note>
    </ligand>
</feature>
<dbReference type="SUPFAM" id="SSF56317">
    <property type="entry name" value="Carbon-nitrogen hydrolase"/>
    <property type="match status" value="1"/>
</dbReference>
<accession>A0A3P7S3C3</accession>
<dbReference type="CDD" id="cd07570">
    <property type="entry name" value="GAT_Gln-NAD-synth"/>
    <property type="match status" value="1"/>
</dbReference>
<dbReference type="AlphaFoldDB" id="A0A3P7S3C3"/>
<dbReference type="InterPro" id="IPR014729">
    <property type="entry name" value="Rossmann-like_a/b/a_fold"/>
</dbReference>
<dbReference type="GO" id="GO:0005737">
    <property type="term" value="C:cytoplasm"/>
    <property type="evidence" value="ECO:0007669"/>
    <property type="project" value="InterPro"/>
</dbReference>
<dbReference type="PIRSF" id="PIRSF006630">
    <property type="entry name" value="NADS_GAT"/>
    <property type="match status" value="1"/>
</dbReference>
<comment type="function">
    <text evidence="7">Catalyzes the ATP-dependent amidation of deamido-NAD to form NAD. Uses L-glutamine as a nitrogen source.</text>
</comment>
<dbReference type="NCBIfam" id="NF002730">
    <property type="entry name" value="PRK02628.1"/>
    <property type="match status" value="1"/>
</dbReference>
<dbReference type="HAMAP" id="MF_02090">
    <property type="entry name" value="NadE_glutamine_dep"/>
    <property type="match status" value="1"/>
</dbReference>
<dbReference type="InterPro" id="IPR022310">
    <property type="entry name" value="NAD/GMP_synthase"/>
</dbReference>
<dbReference type="OrthoDB" id="9803818at2"/>
<dbReference type="PANTHER" id="PTHR23090:SF9">
    <property type="entry name" value="GLUTAMINE-DEPENDENT NAD(+) SYNTHETASE"/>
    <property type="match status" value="1"/>
</dbReference>
<feature type="active site" description="Proton acceptor; for glutaminase activity" evidence="7">
    <location>
        <position position="46"/>
    </location>
</feature>
<comment type="similarity">
    <text evidence="2 7 8">In the C-terminal section; belongs to the NAD synthetase family.</text>
</comment>
<evidence type="ECO:0000256" key="7">
    <source>
        <dbReference type="HAMAP-Rule" id="MF_02090"/>
    </source>
</evidence>
<comment type="caution">
    <text evidence="7">Lacks conserved residue(s) required for the propagation of feature annotation.</text>
</comment>
<dbReference type="CDD" id="cd00553">
    <property type="entry name" value="NAD_synthase"/>
    <property type="match status" value="1"/>
</dbReference>
<protein>
    <recommendedName>
        <fullName evidence="7 8">Glutamine-dependent NAD(+) synthetase</fullName>
        <ecNumber evidence="7 8">6.3.5.1</ecNumber>
    </recommendedName>
    <alternativeName>
        <fullName evidence="7 8">NAD(+) synthase [glutamine-hydrolyzing]</fullName>
    </alternativeName>
</protein>
<keyword evidence="3 7" id="KW-0436">Ligase</keyword>
<keyword evidence="6 7" id="KW-0520">NAD</keyword>
<dbReference type="Gene3D" id="1.10.10.1140">
    <property type="entry name" value="Glutamine-dependent NAD+ synthetase, C-terminal domain"/>
    <property type="match status" value="1"/>
</dbReference>
<organism evidence="11 12">
    <name type="scientific">Petrocella atlantisensis</name>
    <dbReference type="NCBI Taxonomy" id="2173034"/>
    <lineage>
        <taxon>Bacteria</taxon>
        <taxon>Bacillati</taxon>
        <taxon>Bacillota</taxon>
        <taxon>Clostridia</taxon>
        <taxon>Lachnospirales</taxon>
        <taxon>Vallitaleaceae</taxon>
        <taxon>Petrocella</taxon>
    </lineage>
</organism>
<dbReference type="RefSeq" id="WP_125138306.1">
    <property type="nucleotide sequence ID" value="NZ_LR130778.1"/>
</dbReference>
<comment type="pathway">
    <text evidence="1 7 8">Cofactor biosynthesis; NAD(+) biosynthesis; NAD(+) from deamido-NAD(+) (L-Gln route): step 1/1.</text>
</comment>
<dbReference type="Proteomes" id="UP000279029">
    <property type="component" value="Chromosome"/>
</dbReference>
<proteinExistence type="inferred from homology"/>
<dbReference type="PANTHER" id="PTHR23090">
    <property type="entry name" value="NH 3 /GLUTAMINE-DEPENDENT NAD + SYNTHETASE"/>
    <property type="match status" value="1"/>
</dbReference>
<dbReference type="GO" id="GO:0008795">
    <property type="term" value="F:NAD+ synthase activity"/>
    <property type="evidence" value="ECO:0007669"/>
    <property type="project" value="UniProtKB-UniRule"/>
</dbReference>
<feature type="binding site" evidence="7">
    <location>
        <begin position="356"/>
        <end position="363"/>
    </location>
    <ligand>
        <name>ATP</name>
        <dbReference type="ChEBI" id="CHEBI:30616"/>
    </ligand>
</feature>
<keyword evidence="12" id="KW-1185">Reference proteome</keyword>
<dbReference type="SUPFAM" id="SSF52402">
    <property type="entry name" value="Adenine nucleotide alpha hydrolases-like"/>
    <property type="match status" value="1"/>
</dbReference>
<feature type="binding site" evidence="7">
    <location>
        <position position="466"/>
    </location>
    <ligand>
        <name>ATP</name>
        <dbReference type="ChEBI" id="CHEBI:30616"/>
    </ligand>
</feature>
<dbReference type="GO" id="GO:0004359">
    <property type="term" value="F:glutaminase activity"/>
    <property type="evidence" value="ECO:0007669"/>
    <property type="project" value="InterPro"/>
</dbReference>
<dbReference type="EC" id="6.3.5.1" evidence="7 8"/>
<dbReference type="InterPro" id="IPR041856">
    <property type="entry name" value="NAD+_synth_C"/>
</dbReference>
<feature type="binding site" evidence="7">
    <location>
        <position position="442"/>
    </location>
    <ligand>
        <name>deamido-NAD(+)</name>
        <dbReference type="ChEBI" id="CHEBI:58437"/>
        <note>ligand shared between two neighboring subunits</note>
    </ligand>
</feature>
<feature type="binding site" evidence="7">
    <location>
        <position position="198"/>
    </location>
    <ligand>
        <name>L-glutamine</name>
        <dbReference type="ChEBI" id="CHEBI:58359"/>
    </ligand>
</feature>
<feature type="binding site" evidence="7">
    <location>
        <position position="121"/>
    </location>
    <ligand>
        <name>L-glutamine</name>
        <dbReference type="ChEBI" id="CHEBI:58359"/>
    </ligand>
</feature>
<keyword evidence="4 7" id="KW-0547">Nucleotide-binding</keyword>
<comment type="catalytic activity">
    <reaction evidence="7 8">
        <text>deamido-NAD(+) + L-glutamine + ATP + H2O = L-glutamate + AMP + diphosphate + NAD(+) + H(+)</text>
        <dbReference type="Rhea" id="RHEA:24384"/>
        <dbReference type="ChEBI" id="CHEBI:15377"/>
        <dbReference type="ChEBI" id="CHEBI:15378"/>
        <dbReference type="ChEBI" id="CHEBI:29985"/>
        <dbReference type="ChEBI" id="CHEBI:30616"/>
        <dbReference type="ChEBI" id="CHEBI:33019"/>
        <dbReference type="ChEBI" id="CHEBI:57540"/>
        <dbReference type="ChEBI" id="CHEBI:58359"/>
        <dbReference type="ChEBI" id="CHEBI:58437"/>
        <dbReference type="ChEBI" id="CHEBI:456215"/>
        <dbReference type="EC" id="6.3.5.1"/>
    </reaction>
</comment>
<evidence type="ECO:0000256" key="5">
    <source>
        <dbReference type="ARBA" id="ARBA00022840"/>
    </source>
</evidence>
<name>A0A3P7S3C3_9FIRM</name>
<dbReference type="UniPathway" id="UPA00253">
    <property type="reaction ID" value="UER00334"/>
</dbReference>
<feature type="active site" description="For glutaminase activity" evidence="7">
    <location>
        <position position="115"/>
    </location>
</feature>
<reference evidence="11 12" key="1">
    <citation type="submission" date="2018-09" db="EMBL/GenBank/DDBJ databases">
        <authorList>
            <person name="Postec A."/>
        </authorList>
    </citation>
    <scope>NUCLEOTIDE SEQUENCE [LARGE SCALE GENOMIC DNA]</scope>
    <source>
        <strain evidence="11">70B-A</strain>
    </source>
</reference>
<evidence type="ECO:0000256" key="2">
    <source>
        <dbReference type="ARBA" id="ARBA00007145"/>
    </source>
</evidence>
<dbReference type="InterPro" id="IPR014445">
    <property type="entry name" value="Gln-dep_NAD_synthase"/>
</dbReference>
<comment type="similarity">
    <text evidence="9">Belongs to the NAD synthetase family.</text>
</comment>
<dbReference type="Pfam" id="PF02540">
    <property type="entry name" value="NAD_synthase"/>
    <property type="match status" value="1"/>
</dbReference>
<dbReference type="InterPro" id="IPR036526">
    <property type="entry name" value="C-N_Hydrolase_sf"/>
</dbReference>
<dbReference type="GO" id="GO:0009435">
    <property type="term" value="P:NAD+ biosynthetic process"/>
    <property type="evidence" value="ECO:0007669"/>
    <property type="project" value="UniProtKB-UniRule"/>
</dbReference>
<dbReference type="NCBIfam" id="TIGR00552">
    <property type="entry name" value="nadE"/>
    <property type="match status" value="1"/>
</dbReference>
<evidence type="ECO:0000313" key="12">
    <source>
        <dbReference type="Proteomes" id="UP000279029"/>
    </source>
</evidence>
<dbReference type="InterPro" id="IPR003010">
    <property type="entry name" value="C-N_Hydrolase"/>
</dbReference>
<keyword evidence="5 7" id="KW-0067">ATP-binding</keyword>
<gene>
    <name evidence="7 11" type="primary">nadE</name>
    <name evidence="11" type="ORF">PATL70BA_3394</name>
</gene>
<feature type="binding site" evidence="7">
    <location>
        <position position="204"/>
    </location>
    <ligand>
        <name>L-glutamine</name>
        <dbReference type="ChEBI" id="CHEBI:58359"/>
    </ligand>
</feature>
<evidence type="ECO:0000256" key="3">
    <source>
        <dbReference type="ARBA" id="ARBA00022598"/>
    </source>
</evidence>
<feature type="active site" description="Nucleophile; for glutaminase activity" evidence="7">
    <location>
        <position position="171"/>
    </location>
</feature>
<evidence type="ECO:0000259" key="10">
    <source>
        <dbReference type="PROSITE" id="PS50263"/>
    </source>
</evidence>
<evidence type="ECO:0000256" key="8">
    <source>
        <dbReference type="PIRNR" id="PIRNR006630"/>
    </source>
</evidence>
<evidence type="ECO:0000256" key="6">
    <source>
        <dbReference type="ARBA" id="ARBA00023027"/>
    </source>
</evidence>
<dbReference type="InterPro" id="IPR003694">
    <property type="entry name" value="NAD_synthase"/>
</dbReference>
<dbReference type="PROSITE" id="PS50263">
    <property type="entry name" value="CN_HYDROLASE"/>
    <property type="match status" value="1"/>
</dbReference>
<feature type="domain" description="CN hydrolase" evidence="10">
    <location>
        <begin position="6"/>
        <end position="271"/>
    </location>
</feature>
<evidence type="ECO:0000256" key="1">
    <source>
        <dbReference type="ARBA" id="ARBA00005188"/>
    </source>
</evidence>
<dbReference type="KEGG" id="cbar:PATL70BA_3394"/>
<dbReference type="Gene3D" id="3.40.50.620">
    <property type="entry name" value="HUPs"/>
    <property type="match status" value="1"/>
</dbReference>
<dbReference type="GO" id="GO:0003952">
    <property type="term" value="F:NAD+ synthase (glutamine-hydrolyzing) activity"/>
    <property type="evidence" value="ECO:0007669"/>
    <property type="project" value="UniProtKB-UniRule"/>
</dbReference>
<dbReference type="Pfam" id="PF00795">
    <property type="entry name" value="CN_hydrolase"/>
    <property type="match status" value="1"/>
</dbReference>
<dbReference type="EMBL" id="LR130778">
    <property type="protein sequence ID" value="VDN49326.1"/>
    <property type="molecule type" value="Genomic_DNA"/>
</dbReference>
<sequence>MTKGFIRVGAATIITKVADCEHNTNAIIELIKKAVHQDVAILVFPELSITGYTCGDLFMQKHLQDQVIKQLIRLKKETQSLDITFIVGAPLAVGNALFNCAVVISQGAIVGITVKSHIPNYSEFYEKRWFEQGHNLRHSQYIIDSVHVTIGVNMLYQHHAYPEATFGIEICEDLWVPNPPSGPMAVAGATLIFNPSASNDLVGKSEYRQSLIASQSAKTITGYVYASSGYGESTTDLVFGGQCLIYENGTMLSKNTRFVMENQLVVGDMDIERLLSDRRKMGIYGDGQQQDLSRYMICPYQSTFKTLMLNRYVDPHPFVPTDAEKLHVRCEEIFNIQSIGLAKRLEHIGCQTVIIGVSGGLDSTLALLVCLHTFSLLNLDPKNIIAITMPGFGTTDRTYKNACDLIKQLGCTLKEISIKEACLIHFKDIDHDPSIHDVTYENTQARERTQILMDYANKANGIVIGTGDLSELALGFATYNGDHMSMYAVNASIPKTLVRYLVNWVAHHKAPESAKTVLLDVLDTPVSPELLPPDAEGLILQKTEDLIGPYELHDFFLYYCVRFGFSPSKIYHLANMAFHDLYTEATVKKWLLIFYKRFFSQQFKRSCMPDGPKVGSINLSPRGDWRMPSDGVVRSWLLEIESL</sequence>
<evidence type="ECO:0000256" key="4">
    <source>
        <dbReference type="ARBA" id="ARBA00022741"/>
    </source>
</evidence>
<evidence type="ECO:0000313" key="11">
    <source>
        <dbReference type="EMBL" id="VDN49326.1"/>
    </source>
</evidence>
<evidence type="ECO:0000256" key="9">
    <source>
        <dbReference type="RuleBase" id="RU003811"/>
    </source>
</evidence>
<dbReference type="GO" id="GO:0005524">
    <property type="term" value="F:ATP binding"/>
    <property type="evidence" value="ECO:0007669"/>
    <property type="project" value="UniProtKB-UniRule"/>
</dbReference>